<evidence type="ECO:0000259" key="2">
    <source>
        <dbReference type="Pfam" id="PF13472"/>
    </source>
</evidence>
<dbReference type="Pfam" id="PF13472">
    <property type="entry name" value="Lipase_GDSL_2"/>
    <property type="match status" value="1"/>
</dbReference>
<dbReference type="EMBL" id="BAAAYK010000038">
    <property type="protein sequence ID" value="GAA3354945.1"/>
    <property type="molecule type" value="Genomic_DNA"/>
</dbReference>
<proteinExistence type="predicted"/>
<keyword evidence="4" id="KW-1185">Reference proteome</keyword>
<feature type="compositionally biased region" description="Basic and acidic residues" evidence="1">
    <location>
        <begin position="287"/>
        <end position="300"/>
    </location>
</feature>
<dbReference type="Gene3D" id="3.40.50.1110">
    <property type="entry name" value="SGNH hydrolase"/>
    <property type="match status" value="1"/>
</dbReference>
<feature type="domain" description="SGNH hydrolase-type esterase" evidence="2">
    <location>
        <begin position="14"/>
        <end position="189"/>
    </location>
</feature>
<gene>
    <name evidence="3" type="ORF">GCM10020366_13050</name>
</gene>
<evidence type="ECO:0000313" key="3">
    <source>
        <dbReference type="EMBL" id="GAA3354945.1"/>
    </source>
</evidence>
<protein>
    <recommendedName>
        <fullName evidence="2">SGNH hydrolase-type esterase domain-containing protein</fullName>
    </recommendedName>
</protein>
<name>A0ABP6RLM8_9PSEU</name>
<feature type="compositionally biased region" description="Basic and acidic residues" evidence="1">
    <location>
        <begin position="332"/>
        <end position="343"/>
    </location>
</feature>
<evidence type="ECO:0000256" key="1">
    <source>
        <dbReference type="SAM" id="MobiDB-lite"/>
    </source>
</evidence>
<sequence length="343" mass="36894">MSEPRTRPVRALVALGDSTTVGMGDRVPGGWRGFARMLADACGGPGRIRYANLSASGARVRDVHEVQLPAALRLRPDAVVLVVGMNDTLRSDFDPASLRRRLDAVVGELTRAGAVVVAARYHDHGRVFRLPAPLHRALRKRIEQVNAVLDEVLARHGARCVDLDALPGAYELDAWSVDRLHPSEFGHRLLARAMGEQLAAAGLLVEPVALRCSGGARITAWHHAGWLVFRGVPWLVRRGSDLLPHGVAVVVREVLALRRERRELRRIRGGAFRGRGVPERAGVGRVGSERAASERAGSDRDEPDGVAPDRAVPDRPGAGRCDAPVPAAVERAAADAGRHPDAG</sequence>
<dbReference type="InterPro" id="IPR036514">
    <property type="entry name" value="SGNH_hydro_sf"/>
</dbReference>
<evidence type="ECO:0000313" key="4">
    <source>
        <dbReference type="Proteomes" id="UP001500483"/>
    </source>
</evidence>
<dbReference type="InterPro" id="IPR013830">
    <property type="entry name" value="SGNH_hydro"/>
</dbReference>
<organism evidence="3 4">
    <name type="scientific">Saccharopolyspora gregorii</name>
    <dbReference type="NCBI Taxonomy" id="33914"/>
    <lineage>
        <taxon>Bacteria</taxon>
        <taxon>Bacillati</taxon>
        <taxon>Actinomycetota</taxon>
        <taxon>Actinomycetes</taxon>
        <taxon>Pseudonocardiales</taxon>
        <taxon>Pseudonocardiaceae</taxon>
        <taxon>Saccharopolyspora</taxon>
    </lineage>
</organism>
<reference evidence="4" key="1">
    <citation type="journal article" date="2019" name="Int. J. Syst. Evol. Microbiol.">
        <title>The Global Catalogue of Microorganisms (GCM) 10K type strain sequencing project: providing services to taxonomists for standard genome sequencing and annotation.</title>
        <authorList>
            <consortium name="The Broad Institute Genomics Platform"/>
            <consortium name="The Broad Institute Genome Sequencing Center for Infectious Disease"/>
            <person name="Wu L."/>
            <person name="Ma J."/>
        </authorList>
    </citation>
    <scope>NUCLEOTIDE SEQUENCE [LARGE SCALE GENOMIC DNA]</scope>
    <source>
        <strain evidence="4">JCM 9687</strain>
    </source>
</reference>
<comment type="caution">
    <text evidence="3">The sequence shown here is derived from an EMBL/GenBank/DDBJ whole genome shotgun (WGS) entry which is preliminary data.</text>
</comment>
<dbReference type="RefSeq" id="WP_344924942.1">
    <property type="nucleotide sequence ID" value="NZ_BAAAYK010000038.1"/>
</dbReference>
<dbReference type="CDD" id="cd01832">
    <property type="entry name" value="SGNH_hydrolase_like_1"/>
    <property type="match status" value="1"/>
</dbReference>
<dbReference type="SUPFAM" id="SSF52266">
    <property type="entry name" value="SGNH hydrolase"/>
    <property type="match status" value="1"/>
</dbReference>
<feature type="compositionally biased region" description="Low complexity" evidence="1">
    <location>
        <begin position="322"/>
        <end position="331"/>
    </location>
</feature>
<feature type="region of interest" description="Disordered" evidence="1">
    <location>
        <begin position="278"/>
        <end position="343"/>
    </location>
</feature>
<dbReference type="InterPro" id="IPR053140">
    <property type="entry name" value="GDSL_Rv0518-like"/>
</dbReference>
<accession>A0ABP6RLM8</accession>
<dbReference type="PANTHER" id="PTHR43784">
    <property type="entry name" value="GDSL-LIKE LIPASE/ACYLHYDROLASE, PUTATIVE (AFU_ORTHOLOGUE AFUA_2G00820)-RELATED"/>
    <property type="match status" value="1"/>
</dbReference>
<dbReference type="PANTHER" id="PTHR43784:SF2">
    <property type="entry name" value="GDSL-LIKE LIPASE_ACYLHYDROLASE, PUTATIVE (AFU_ORTHOLOGUE AFUA_2G00820)-RELATED"/>
    <property type="match status" value="1"/>
</dbReference>
<dbReference type="Proteomes" id="UP001500483">
    <property type="component" value="Unassembled WGS sequence"/>
</dbReference>